<sequence>MRIELRDGRPQIPDSCWIGPNAVVIGNVRLGQQVGIWYNAVVRADTAPVTIGDQTNIQDGCVLHVDPDEPIVIGQRVSVGHNAIVHSCTIGDDVLVGMGSTILNGAVVGSNTLIAANALVLSNARIPSGSLVAGVPAKVRRNLTEAELLSIKRNAARYLQAIDEHATGRQY</sequence>
<dbReference type="PATRIC" id="fig|37916.4.peg.1757"/>
<dbReference type="SUPFAM" id="SSF51161">
    <property type="entry name" value="Trimeric LpxA-like enzymes"/>
    <property type="match status" value="1"/>
</dbReference>
<gene>
    <name evidence="1" type="primary">dapH_1</name>
    <name evidence="1" type="ORF">MCHLDSM_01834</name>
</gene>
<dbReference type="CDD" id="cd04645">
    <property type="entry name" value="LbH_gamma_CA_like"/>
    <property type="match status" value="1"/>
</dbReference>
<keyword evidence="1" id="KW-0808">Transferase</keyword>
<dbReference type="InterPro" id="IPR050484">
    <property type="entry name" value="Transf_Hexapept/Carb_Anhydrase"/>
</dbReference>
<dbReference type="InterPro" id="IPR047324">
    <property type="entry name" value="LbH_gamma_CA-like"/>
</dbReference>
<dbReference type="PANTHER" id="PTHR13061">
    <property type="entry name" value="DYNACTIN SUBUNIT P25"/>
    <property type="match status" value="1"/>
</dbReference>
<dbReference type="Proteomes" id="UP000036513">
    <property type="component" value="Unassembled WGS sequence"/>
</dbReference>
<dbReference type="InterPro" id="IPR001451">
    <property type="entry name" value="Hexapep"/>
</dbReference>
<name>A0A0J6Z3D2_9MYCO</name>
<dbReference type="GO" id="GO:0047200">
    <property type="term" value="F:tetrahydrodipicolinate N-acetyltransferase activity"/>
    <property type="evidence" value="ECO:0007669"/>
    <property type="project" value="UniProtKB-EC"/>
</dbReference>
<evidence type="ECO:0000313" key="1">
    <source>
        <dbReference type="EMBL" id="KMO79166.1"/>
    </source>
</evidence>
<keyword evidence="2" id="KW-1185">Reference proteome</keyword>
<reference evidence="1 2" key="1">
    <citation type="journal article" date="2015" name="Genome Biol. Evol.">
        <title>Characterization of Three Mycobacterium spp. with Potential Use in Bioremediation by Genome Sequencing and Comparative Genomics.</title>
        <authorList>
            <person name="Das S."/>
            <person name="Pettersson B.M."/>
            <person name="Behra P.R."/>
            <person name="Ramesh M."/>
            <person name="Dasgupta S."/>
            <person name="Bhattacharya A."/>
            <person name="Kirsebom L.A."/>
        </authorList>
    </citation>
    <scope>NUCLEOTIDE SEQUENCE [LARGE SCALE GENOMIC DNA]</scope>
    <source>
        <strain evidence="1 2">DSM 43826</strain>
    </source>
</reference>
<evidence type="ECO:0000313" key="2">
    <source>
        <dbReference type="Proteomes" id="UP000036513"/>
    </source>
</evidence>
<dbReference type="InterPro" id="IPR011004">
    <property type="entry name" value="Trimer_LpxA-like_sf"/>
</dbReference>
<keyword evidence="1" id="KW-0012">Acyltransferase</keyword>
<protein>
    <submittedName>
        <fullName evidence="1">2,3,4,5-tetrahydropyridine-2,6-dicarboxylate N-acetyltransferase</fullName>
        <ecNumber evidence="1">2.3.1.89</ecNumber>
    </submittedName>
</protein>
<accession>A0A0J6Z3D2</accession>
<dbReference type="EMBL" id="JYNL01000019">
    <property type="protein sequence ID" value="KMO79166.1"/>
    <property type="molecule type" value="Genomic_DNA"/>
</dbReference>
<dbReference type="STRING" id="37916.MCHLDSM_01834"/>
<comment type="caution">
    <text evidence="1">The sequence shown here is derived from an EMBL/GenBank/DDBJ whole genome shotgun (WGS) entry which is preliminary data.</text>
</comment>
<dbReference type="Pfam" id="PF00132">
    <property type="entry name" value="Hexapep"/>
    <property type="match status" value="2"/>
</dbReference>
<proteinExistence type="predicted"/>
<dbReference type="PANTHER" id="PTHR13061:SF29">
    <property type="entry name" value="GAMMA CARBONIC ANHYDRASE-LIKE 1, MITOCHONDRIAL-RELATED"/>
    <property type="match status" value="1"/>
</dbReference>
<organism evidence="1 2">
    <name type="scientific">Mycolicibacterium chlorophenolicum</name>
    <dbReference type="NCBI Taxonomy" id="37916"/>
    <lineage>
        <taxon>Bacteria</taxon>
        <taxon>Bacillati</taxon>
        <taxon>Actinomycetota</taxon>
        <taxon>Actinomycetes</taxon>
        <taxon>Mycobacteriales</taxon>
        <taxon>Mycobacteriaceae</taxon>
        <taxon>Mycolicibacterium</taxon>
    </lineage>
</organism>
<dbReference type="RefSeq" id="WP_082168794.1">
    <property type="nucleotide sequence ID" value="NZ_JYNL01000019.1"/>
</dbReference>
<dbReference type="AlphaFoldDB" id="A0A0J6Z3D2"/>
<dbReference type="EC" id="2.3.1.89" evidence="1"/>
<dbReference type="SMR" id="A0A0J6Z3D2"/>
<dbReference type="Gene3D" id="2.160.10.10">
    <property type="entry name" value="Hexapeptide repeat proteins"/>
    <property type="match status" value="1"/>
</dbReference>